<name>A0ACA8AUZ5_9BURK</name>
<keyword evidence="2" id="KW-1185">Reference proteome</keyword>
<geneLocation type="plasmid" evidence="1 2">
    <name>pl1WSM5005</name>
</geneLocation>
<reference evidence="1" key="2">
    <citation type="submission" date="2021-06" db="EMBL/GenBank/DDBJ databases">
        <authorList>
            <person name="Rogers T.H."/>
            <person name="Ramsay J.P."/>
            <person name="Wang P."/>
            <person name="Terpolilli J."/>
        </authorList>
    </citation>
    <scope>NUCLEOTIDE SEQUENCE</scope>
    <source>
        <strain evidence="1">WSM5005</strain>
        <plasmid evidence="1">pl1WSM5005</plasmid>
    </source>
</reference>
<keyword evidence="1" id="KW-0614">Plasmid</keyword>
<dbReference type="Proteomes" id="UP000179860">
    <property type="component" value="Plasmid pl1WSM5005"/>
</dbReference>
<proteinExistence type="predicted"/>
<gene>
    <name evidence="1" type="ORF">BJG93_28450</name>
</gene>
<evidence type="ECO:0000313" key="1">
    <source>
        <dbReference type="EMBL" id="APA89438.1"/>
    </source>
</evidence>
<protein>
    <submittedName>
        <fullName evidence="1">Uncharacterized protein</fullName>
    </submittedName>
</protein>
<accession>A0ACA8AUZ5</accession>
<organism evidence="1 2">
    <name type="scientific">Paraburkholderia sprentiae WSM5005</name>
    <dbReference type="NCBI Taxonomy" id="754502"/>
    <lineage>
        <taxon>Bacteria</taxon>
        <taxon>Pseudomonadati</taxon>
        <taxon>Pseudomonadota</taxon>
        <taxon>Betaproteobacteria</taxon>
        <taxon>Burkholderiales</taxon>
        <taxon>Burkholderiaceae</taxon>
        <taxon>Paraburkholderia</taxon>
    </lineage>
</organism>
<dbReference type="EMBL" id="CP017563">
    <property type="protein sequence ID" value="APA89438.1"/>
    <property type="molecule type" value="Genomic_DNA"/>
</dbReference>
<sequence length="163" mass="17636">MTGFDILKWVPCDSRSDMEAGAFGEKVVGTLLTSDANTWGYFQTPGGGHLNIGYANIGLVPQAVLVGHRMLVGANECLVGYDLSVGAQYFSYRMPLVFHEFIYAGDSLIVRDEMGFVGIAPTGSELWKFVTEGVIESYTITSSEIIGKTTEGSSFSFELPVRG</sequence>
<evidence type="ECO:0000313" key="2">
    <source>
        <dbReference type="Proteomes" id="UP000179860"/>
    </source>
</evidence>
<reference evidence="1" key="1">
    <citation type="submission" date="2016-09" db="EMBL/GenBank/DDBJ databases">
        <title>The Complete Genome of Burkholderia sprentiae wsm5005.</title>
        <authorList>
            <person name="De Meyer S."/>
            <person name="Wang P."/>
            <person name="Terpolilli J."/>
        </authorList>
    </citation>
    <scope>NUCLEOTIDE SEQUENCE</scope>
    <source>
        <strain evidence="1">WSM5005</strain>
        <plasmid evidence="1">pl1WSM5005</plasmid>
    </source>
</reference>